<dbReference type="EMBL" id="CP038437">
    <property type="protein sequence ID" value="QEM81913.1"/>
    <property type="molecule type" value="Genomic_DNA"/>
</dbReference>
<keyword evidence="9 12" id="KW-0472">Membrane</keyword>
<feature type="transmembrane region" description="Helical" evidence="12">
    <location>
        <begin position="37"/>
        <end position="58"/>
    </location>
</feature>
<reference evidence="13" key="1">
    <citation type="submission" date="2021-02" db="EMBL/GenBank/DDBJ databases">
        <title>Strain Y2R2, a novel species of the genus Halomonas.</title>
        <authorList>
            <person name="Huang H."/>
        </authorList>
    </citation>
    <scope>NUCLEOTIDE SEQUENCE</scope>
    <source>
        <strain evidence="13">Y2R2</strain>
    </source>
</reference>
<dbReference type="KEGG" id="hbh:E4T21_10350"/>
<accession>A0A5C1NGX9</accession>
<evidence type="ECO:0000256" key="12">
    <source>
        <dbReference type="SAM" id="Phobius"/>
    </source>
</evidence>
<dbReference type="RefSeq" id="WP_149284923.1">
    <property type="nucleotide sequence ID" value="NZ_CP038437.2"/>
</dbReference>
<name>A0A5C1NGX9_9GAMM</name>
<evidence type="ECO:0000313" key="14">
    <source>
        <dbReference type="Proteomes" id="UP000324285"/>
    </source>
</evidence>
<dbReference type="AlphaFoldDB" id="A0A5C1NGX9"/>
<dbReference type="OrthoDB" id="1447144at2"/>
<keyword evidence="2" id="KW-1003">Cell membrane</keyword>
<evidence type="ECO:0000256" key="8">
    <source>
        <dbReference type="ARBA" id="ARBA00023133"/>
    </source>
</evidence>
<dbReference type="InterPro" id="IPR003780">
    <property type="entry name" value="COX15/CtaA_fam"/>
</dbReference>
<evidence type="ECO:0000256" key="10">
    <source>
        <dbReference type="ARBA" id="ARBA00023157"/>
    </source>
</evidence>
<keyword evidence="8" id="KW-0350">Heme biosynthesis</keyword>
<dbReference type="GO" id="GO:0016020">
    <property type="term" value="C:membrane"/>
    <property type="evidence" value="ECO:0007669"/>
    <property type="project" value="UniProtKB-SubCell"/>
</dbReference>
<keyword evidence="4" id="KW-0479">Metal-binding</keyword>
<dbReference type="PANTHER" id="PTHR35457:SF1">
    <property type="entry name" value="HEME A SYNTHASE"/>
    <property type="match status" value="1"/>
</dbReference>
<keyword evidence="7" id="KW-0408">Iron</keyword>
<evidence type="ECO:0000256" key="9">
    <source>
        <dbReference type="ARBA" id="ARBA00023136"/>
    </source>
</evidence>
<dbReference type="GO" id="GO:0006784">
    <property type="term" value="P:heme A biosynthetic process"/>
    <property type="evidence" value="ECO:0007669"/>
    <property type="project" value="InterPro"/>
</dbReference>
<evidence type="ECO:0000256" key="1">
    <source>
        <dbReference type="ARBA" id="ARBA00004141"/>
    </source>
</evidence>
<sequence>MKANGGSAHASRHHIGRSHRIGLVSSYSKASLSRLSLLRMMSLCGVLFAAIVILAGAWTRLLDAGLGCPDWPGCYGALVVPGQDVANLHSPDVAFEASKAWMEMIHRYLAMTLGILVVALVLLSWRLRHLRGFPWRLIVGMLLLMMVQGAFGAFTVTLKLWPQVVTLHLLGGLAVMTAFLWLYLRLRGVSRGQRRLARRRIGLLWKLAGAVLVLQLALGGWTSSNYAGIACYGVPTCNAQWWPETDWGEGFHLTQNVGPNYLYGQLHTEARTTIHFAHRLGAAALAVLLMVLIVRHWRESEIRPWLASLGAALVLQAGLGAANVVLWLPPGLALMHTAGAILLVFSFVLVCWKRRYTEVAPPRQSLARPEDWLYA</sequence>
<evidence type="ECO:0000256" key="5">
    <source>
        <dbReference type="ARBA" id="ARBA00022989"/>
    </source>
</evidence>
<feature type="transmembrane region" description="Helical" evidence="12">
    <location>
        <begin position="164"/>
        <end position="183"/>
    </location>
</feature>
<feature type="transmembrane region" description="Helical" evidence="12">
    <location>
        <begin position="137"/>
        <end position="158"/>
    </location>
</feature>
<keyword evidence="14" id="KW-1185">Reference proteome</keyword>
<dbReference type="InterPro" id="IPR050450">
    <property type="entry name" value="COX15/CtaA_HemeA_synthase"/>
</dbReference>
<evidence type="ECO:0000256" key="2">
    <source>
        <dbReference type="ARBA" id="ARBA00022475"/>
    </source>
</evidence>
<keyword evidence="10" id="KW-1015">Disulfide bond</keyword>
<comment type="pathway">
    <text evidence="11">Porphyrin-containing compound metabolism.</text>
</comment>
<keyword evidence="5 12" id="KW-1133">Transmembrane helix</keyword>
<evidence type="ECO:0000256" key="11">
    <source>
        <dbReference type="ARBA" id="ARBA00023444"/>
    </source>
</evidence>
<evidence type="ECO:0000256" key="7">
    <source>
        <dbReference type="ARBA" id="ARBA00023004"/>
    </source>
</evidence>
<feature type="transmembrane region" description="Helical" evidence="12">
    <location>
        <begin position="203"/>
        <end position="222"/>
    </location>
</feature>
<dbReference type="GO" id="GO:0016491">
    <property type="term" value="F:oxidoreductase activity"/>
    <property type="evidence" value="ECO:0007669"/>
    <property type="project" value="UniProtKB-KW"/>
</dbReference>
<evidence type="ECO:0000256" key="6">
    <source>
        <dbReference type="ARBA" id="ARBA00023002"/>
    </source>
</evidence>
<gene>
    <name evidence="13" type="ORF">E4T21_10350</name>
</gene>
<dbReference type="GO" id="GO:0046872">
    <property type="term" value="F:metal ion binding"/>
    <property type="evidence" value="ECO:0007669"/>
    <property type="project" value="UniProtKB-KW"/>
</dbReference>
<feature type="transmembrane region" description="Helical" evidence="12">
    <location>
        <begin position="333"/>
        <end position="352"/>
    </location>
</feature>
<feature type="transmembrane region" description="Helical" evidence="12">
    <location>
        <begin position="276"/>
        <end position="294"/>
    </location>
</feature>
<evidence type="ECO:0000256" key="3">
    <source>
        <dbReference type="ARBA" id="ARBA00022692"/>
    </source>
</evidence>
<comment type="subcellular location">
    <subcellularLocation>
        <location evidence="1">Membrane</location>
        <topology evidence="1">Multi-pass membrane protein</topology>
    </subcellularLocation>
</comment>
<protein>
    <submittedName>
        <fullName evidence="13">COX15/CtaA family protein</fullName>
    </submittedName>
</protein>
<keyword evidence="3 12" id="KW-0812">Transmembrane</keyword>
<feature type="transmembrane region" description="Helical" evidence="12">
    <location>
        <begin position="105"/>
        <end position="125"/>
    </location>
</feature>
<keyword evidence="6" id="KW-0560">Oxidoreductase</keyword>
<evidence type="ECO:0000256" key="4">
    <source>
        <dbReference type="ARBA" id="ARBA00022723"/>
    </source>
</evidence>
<organism evidence="13 14">
    <name type="scientific">Halomonas binhaiensis</name>
    <dbReference type="NCBI Taxonomy" id="2562282"/>
    <lineage>
        <taxon>Bacteria</taxon>
        <taxon>Pseudomonadati</taxon>
        <taxon>Pseudomonadota</taxon>
        <taxon>Gammaproteobacteria</taxon>
        <taxon>Oceanospirillales</taxon>
        <taxon>Halomonadaceae</taxon>
        <taxon>Halomonas</taxon>
    </lineage>
</organism>
<proteinExistence type="predicted"/>
<dbReference type="Proteomes" id="UP000324285">
    <property type="component" value="Chromosome"/>
</dbReference>
<dbReference type="PANTHER" id="PTHR35457">
    <property type="entry name" value="HEME A SYNTHASE"/>
    <property type="match status" value="1"/>
</dbReference>
<evidence type="ECO:0000313" key="13">
    <source>
        <dbReference type="EMBL" id="QEM81913.1"/>
    </source>
</evidence>
<feature type="transmembrane region" description="Helical" evidence="12">
    <location>
        <begin position="306"/>
        <end position="327"/>
    </location>
</feature>
<dbReference type="Pfam" id="PF02628">
    <property type="entry name" value="COX15-CtaA"/>
    <property type="match status" value="1"/>
</dbReference>